<evidence type="ECO:0000259" key="1">
    <source>
        <dbReference type="Pfam" id="PF13568"/>
    </source>
</evidence>
<dbReference type="InterPro" id="IPR025665">
    <property type="entry name" value="Beta-barrel_OMP_2"/>
</dbReference>
<reference evidence="2 3" key="1">
    <citation type="journal article" date="2019" name="Int. J. Syst. Evol. Microbiol.">
        <title>The Global Catalogue of Microorganisms (GCM) 10K type strain sequencing project: providing services to taxonomists for standard genome sequencing and annotation.</title>
        <authorList>
            <consortium name="The Broad Institute Genomics Platform"/>
            <consortium name="The Broad Institute Genome Sequencing Center for Infectious Disease"/>
            <person name="Wu L."/>
            <person name="Ma J."/>
        </authorList>
    </citation>
    <scope>NUCLEOTIDE SEQUENCE [LARGE SCALE GENOMIC DNA]</scope>
    <source>
        <strain evidence="2 3">JCM 15976</strain>
    </source>
</reference>
<name>A0ABN1JC82_9FLAO</name>
<dbReference type="Proteomes" id="UP001500736">
    <property type="component" value="Unassembled WGS sequence"/>
</dbReference>
<accession>A0ABN1JC82</accession>
<protein>
    <submittedName>
        <fullName evidence="2">Porin family protein</fullName>
    </submittedName>
</protein>
<evidence type="ECO:0000313" key="3">
    <source>
        <dbReference type="Proteomes" id="UP001500736"/>
    </source>
</evidence>
<organism evidence="2 3">
    <name type="scientific">Gaetbulibacter jejuensis</name>
    <dbReference type="NCBI Taxonomy" id="584607"/>
    <lineage>
        <taxon>Bacteria</taxon>
        <taxon>Pseudomonadati</taxon>
        <taxon>Bacteroidota</taxon>
        <taxon>Flavobacteriia</taxon>
        <taxon>Flavobacteriales</taxon>
        <taxon>Flavobacteriaceae</taxon>
        <taxon>Gaetbulibacter</taxon>
    </lineage>
</organism>
<sequence>MSQFVLGQTTNDSTLVDSRYREDQFYVSATYNLLANKHEDVSQRGFSSGFHLGFIRDMPINKKRNVAVGLGIGLSANSYNQNLLIDEIPGGYTYTVLDEDETSFSKNKFTTYVLEVPLEFRWRTSDASTYKFWRIYTGLKFGYVFANSTKFKGNSETIKLTNVSDFNTIQYGLTFSAGYDTWNIHFYYALNPIFESSAKIEDSTIDMSVARIGIMFYIL</sequence>
<comment type="caution">
    <text evidence="2">The sequence shown here is derived from an EMBL/GenBank/DDBJ whole genome shotgun (WGS) entry which is preliminary data.</text>
</comment>
<evidence type="ECO:0000313" key="2">
    <source>
        <dbReference type="EMBL" id="GAA0735640.1"/>
    </source>
</evidence>
<feature type="domain" description="Outer membrane protein beta-barrel" evidence="1">
    <location>
        <begin position="13"/>
        <end position="195"/>
    </location>
</feature>
<dbReference type="EMBL" id="BAAAGF010000001">
    <property type="protein sequence ID" value="GAA0735640.1"/>
    <property type="molecule type" value="Genomic_DNA"/>
</dbReference>
<proteinExistence type="predicted"/>
<keyword evidence="3" id="KW-1185">Reference proteome</keyword>
<dbReference type="Pfam" id="PF13568">
    <property type="entry name" value="OMP_b-brl_2"/>
    <property type="match status" value="1"/>
</dbReference>
<gene>
    <name evidence="2" type="ORF">GCM10009431_00740</name>
</gene>